<evidence type="ECO:0000256" key="6">
    <source>
        <dbReference type="ARBA" id="ARBA00022989"/>
    </source>
</evidence>
<dbReference type="InterPro" id="IPR007387">
    <property type="entry name" value="TRAP_DctQ"/>
</dbReference>
<comment type="subunit">
    <text evidence="9">The complex comprises the extracytoplasmic solute receptor protein and the two transmembrane proteins.</text>
</comment>
<evidence type="ECO:0000256" key="9">
    <source>
        <dbReference type="RuleBase" id="RU369079"/>
    </source>
</evidence>
<dbReference type="PROSITE" id="PS51257">
    <property type="entry name" value="PROKAR_LIPOPROTEIN"/>
    <property type="match status" value="1"/>
</dbReference>
<dbReference type="PANTHER" id="PTHR35011:SF2">
    <property type="entry name" value="2,3-DIKETO-L-GULONATE TRAP TRANSPORTER SMALL PERMEASE PROTEIN YIAM"/>
    <property type="match status" value="1"/>
</dbReference>
<evidence type="ECO:0000313" key="11">
    <source>
        <dbReference type="EMBL" id="GJH43630.1"/>
    </source>
</evidence>
<proteinExistence type="inferred from homology"/>
<keyword evidence="4 9" id="KW-0997">Cell inner membrane</keyword>
<keyword evidence="5 9" id="KW-0812">Transmembrane</keyword>
<keyword evidence="2 9" id="KW-0813">Transport</keyword>
<sequence length="161" mass="17972">MMKSLSSAVTKLLEAFVVLILTTMSCLVFLNVVLRYGFNSSINITEEVSRYLFVWLAFLGAILAFSENRHINVTMFTARLSEHKQNLLHLLTDSLMLFCCYLLITGSWVQFKLNLTNMAPISGIPTGITYLASFIAGLAIAILLLIRLFSNASRLIKGESK</sequence>
<comment type="function">
    <text evidence="9">Part of the tripartite ATP-independent periplasmic (TRAP) transport system.</text>
</comment>
<dbReference type="Proteomes" id="UP001052140">
    <property type="component" value="Unassembled WGS sequence"/>
</dbReference>
<feature type="transmembrane region" description="Helical" evidence="9">
    <location>
        <begin position="12"/>
        <end position="36"/>
    </location>
</feature>
<reference evidence="11" key="1">
    <citation type="submission" date="2024-05" db="EMBL/GenBank/DDBJ databases">
        <title>Determining zoonotic pasteurella genome.</title>
        <authorList>
            <person name="Maeda T."/>
            <person name="Takahashi T."/>
            <person name="Yoshida H."/>
        </authorList>
    </citation>
    <scope>NUCLEOTIDE SEQUENCE</scope>
    <source>
        <strain evidence="11">PA42</strain>
    </source>
</reference>
<evidence type="ECO:0000256" key="8">
    <source>
        <dbReference type="ARBA" id="ARBA00038436"/>
    </source>
</evidence>
<accession>A0ABQ4VJV1</accession>
<feature type="transmembrane region" description="Helical" evidence="9">
    <location>
        <begin position="128"/>
        <end position="149"/>
    </location>
</feature>
<name>A0ABQ4VJV1_9PAST</name>
<evidence type="ECO:0000256" key="5">
    <source>
        <dbReference type="ARBA" id="ARBA00022692"/>
    </source>
</evidence>
<comment type="similarity">
    <text evidence="8 9">Belongs to the TRAP transporter small permease family.</text>
</comment>
<comment type="subcellular location">
    <subcellularLocation>
        <location evidence="1 9">Cell inner membrane</location>
        <topology evidence="1 9">Multi-pass membrane protein</topology>
    </subcellularLocation>
</comment>
<gene>
    <name evidence="11" type="ORF">PA42_18040</name>
</gene>
<evidence type="ECO:0000313" key="12">
    <source>
        <dbReference type="Proteomes" id="UP001052140"/>
    </source>
</evidence>
<feature type="transmembrane region" description="Helical" evidence="9">
    <location>
        <begin position="87"/>
        <end position="108"/>
    </location>
</feature>
<evidence type="ECO:0000256" key="4">
    <source>
        <dbReference type="ARBA" id="ARBA00022519"/>
    </source>
</evidence>
<evidence type="ECO:0000256" key="7">
    <source>
        <dbReference type="ARBA" id="ARBA00023136"/>
    </source>
</evidence>
<keyword evidence="12" id="KW-1185">Reference proteome</keyword>
<evidence type="ECO:0000256" key="3">
    <source>
        <dbReference type="ARBA" id="ARBA00022475"/>
    </source>
</evidence>
<dbReference type="PANTHER" id="PTHR35011">
    <property type="entry name" value="2,3-DIKETO-L-GULONATE TRAP TRANSPORTER SMALL PERMEASE PROTEIN YIAM"/>
    <property type="match status" value="1"/>
</dbReference>
<evidence type="ECO:0000256" key="1">
    <source>
        <dbReference type="ARBA" id="ARBA00004429"/>
    </source>
</evidence>
<comment type="caution">
    <text evidence="11">The sequence shown here is derived from an EMBL/GenBank/DDBJ whole genome shotgun (WGS) entry which is preliminary data.</text>
</comment>
<organism evidence="11 12">
    <name type="scientific">Pasteurella canis</name>
    <dbReference type="NCBI Taxonomy" id="753"/>
    <lineage>
        <taxon>Bacteria</taxon>
        <taxon>Pseudomonadati</taxon>
        <taxon>Pseudomonadota</taxon>
        <taxon>Gammaproteobacteria</taxon>
        <taxon>Pasteurellales</taxon>
        <taxon>Pasteurellaceae</taxon>
        <taxon>Pasteurella</taxon>
    </lineage>
</organism>
<feature type="transmembrane region" description="Helical" evidence="9">
    <location>
        <begin position="48"/>
        <end position="66"/>
    </location>
</feature>
<keyword evidence="6 9" id="KW-1133">Transmembrane helix</keyword>
<keyword evidence="3" id="KW-1003">Cell membrane</keyword>
<evidence type="ECO:0000256" key="2">
    <source>
        <dbReference type="ARBA" id="ARBA00022448"/>
    </source>
</evidence>
<dbReference type="InterPro" id="IPR055348">
    <property type="entry name" value="DctQ"/>
</dbReference>
<protein>
    <recommendedName>
        <fullName evidence="9">TRAP transporter small permease protein</fullName>
    </recommendedName>
</protein>
<dbReference type="EMBL" id="BPUX01000027">
    <property type="protein sequence ID" value="GJH43630.1"/>
    <property type="molecule type" value="Genomic_DNA"/>
</dbReference>
<evidence type="ECO:0000259" key="10">
    <source>
        <dbReference type="Pfam" id="PF04290"/>
    </source>
</evidence>
<keyword evidence="7 9" id="KW-0472">Membrane</keyword>
<dbReference type="Pfam" id="PF04290">
    <property type="entry name" value="DctQ"/>
    <property type="match status" value="1"/>
</dbReference>
<feature type="domain" description="Tripartite ATP-independent periplasmic transporters DctQ component" evidence="10">
    <location>
        <begin position="24"/>
        <end position="152"/>
    </location>
</feature>